<dbReference type="InterPro" id="IPR036513">
    <property type="entry name" value="STAS_dom_sf"/>
</dbReference>
<organism evidence="8 9">
    <name type="scientific">Thelephora terrestris</name>
    <dbReference type="NCBI Taxonomy" id="56493"/>
    <lineage>
        <taxon>Eukaryota</taxon>
        <taxon>Fungi</taxon>
        <taxon>Dikarya</taxon>
        <taxon>Basidiomycota</taxon>
        <taxon>Agaricomycotina</taxon>
        <taxon>Agaricomycetes</taxon>
        <taxon>Thelephorales</taxon>
        <taxon>Thelephoraceae</taxon>
        <taxon>Thelephora</taxon>
    </lineage>
</organism>
<evidence type="ECO:0000256" key="2">
    <source>
        <dbReference type="ARBA" id="ARBA00022692"/>
    </source>
</evidence>
<comment type="caution">
    <text evidence="8">The sequence shown here is derived from an EMBL/GenBank/DDBJ whole genome shotgun (WGS) entry which is preliminary data.</text>
</comment>
<dbReference type="CDD" id="cd07042">
    <property type="entry name" value="STAS_SulP_like_sulfate_transporter"/>
    <property type="match status" value="1"/>
</dbReference>
<feature type="transmembrane region" description="Helical" evidence="6">
    <location>
        <begin position="110"/>
        <end position="132"/>
    </location>
</feature>
<dbReference type="AlphaFoldDB" id="A0A9P6L1V4"/>
<sequence>MGAVKNWVHALLPITVWLPRYDPRWLYGDIITGITVAIVNIPQALSYASLAGLPPQYGLYCAFIGTTVYPFLGTSKDITLGPIAVVSLSVAEVLSNIHQSYPGVWTSPQISVTLGFLCGIVIFSLGALRLGWLVEFIPAPAVGGFVTGSAIQIVASQLPPLLGIKSHGDSSFEIFWNTLRNIRKARLDAVLGISGLASLYLIHKICRILTKRFPQHAQTFFFISVIRNAFVAVALTFISWVIITTAKGEEPIAVLGEVPRGFKIHLIPPFDAKLMGVAFGQLPVPCVVLLLCHIAIGKSFGRQNNYKINPDQELIAVGMTNLLGVFFASYPTTASFSATALKDRCHVPTPLSGLFTSVLIVISLYALTGAFYYVPTAGLAAVIISSALGLVDGSEGINYWNISRIEAVIWVSSVIATVFAGVQYGISVAILASLALLLVRIAKPQGEFLGTTTLKLVDEQGNESTREVFVPLDLGDEGVLNIKTVVEPPAPWIVIYRLGESFTYPNASSVNSSIMEYFKENAKRSPETLEDGKKERLWNETEDLDAKSENEREKRRRPVRAVIFDFASVSVVDSTGAQILRDTKGEVERWTGYTVDFHFANIHRADVYNVLVAGGFGAPPAPLPPTFFPPEAQFPRETVPVRVNYQMRKPGVEGLRSRGGTYLGFPRGGQGEGYVQEHVISETTPFFHVDLVAAVRAAEKLGLKAEAQEGGGSGVNGPSEGSQDDVLIDLHN</sequence>
<feature type="transmembrane region" description="Helical" evidence="6">
    <location>
        <begin position="313"/>
        <end position="330"/>
    </location>
</feature>
<feature type="compositionally biased region" description="Acidic residues" evidence="5">
    <location>
        <begin position="722"/>
        <end position="732"/>
    </location>
</feature>
<dbReference type="Proteomes" id="UP000736335">
    <property type="component" value="Unassembled WGS sequence"/>
</dbReference>
<keyword evidence="9" id="KW-1185">Reference proteome</keyword>
<feature type="transmembrane region" description="Helical" evidence="6">
    <location>
        <begin position="189"/>
        <end position="209"/>
    </location>
</feature>
<dbReference type="InterPro" id="IPR002645">
    <property type="entry name" value="STAS_dom"/>
</dbReference>
<feature type="domain" description="STAS" evidence="7">
    <location>
        <begin position="493"/>
        <end position="616"/>
    </location>
</feature>
<reference evidence="8" key="2">
    <citation type="submission" date="2020-11" db="EMBL/GenBank/DDBJ databases">
        <authorList>
            <consortium name="DOE Joint Genome Institute"/>
            <person name="Kuo A."/>
            <person name="Miyauchi S."/>
            <person name="Kiss E."/>
            <person name="Drula E."/>
            <person name="Kohler A."/>
            <person name="Sanchez-Garcia M."/>
            <person name="Andreopoulos B."/>
            <person name="Barry K.W."/>
            <person name="Bonito G."/>
            <person name="Buee M."/>
            <person name="Carver A."/>
            <person name="Chen C."/>
            <person name="Cichocki N."/>
            <person name="Clum A."/>
            <person name="Culley D."/>
            <person name="Crous P.W."/>
            <person name="Fauchery L."/>
            <person name="Girlanda M."/>
            <person name="Hayes R."/>
            <person name="Keri Z."/>
            <person name="Labutti K."/>
            <person name="Lipzen A."/>
            <person name="Lombard V."/>
            <person name="Magnuson J."/>
            <person name="Maillard F."/>
            <person name="Morin E."/>
            <person name="Murat C."/>
            <person name="Nolan M."/>
            <person name="Ohm R."/>
            <person name="Pangilinan J."/>
            <person name="Pereira M."/>
            <person name="Perotto S."/>
            <person name="Peter M."/>
            <person name="Riley R."/>
            <person name="Sitrit Y."/>
            <person name="Stielow B."/>
            <person name="Szollosi G."/>
            <person name="Zifcakova L."/>
            <person name="Stursova M."/>
            <person name="Spatafora J.W."/>
            <person name="Tedersoo L."/>
            <person name="Vaario L.-M."/>
            <person name="Yamada A."/>
            <person name="Yan M."/>
            <person name="Wang P."/>
            <person name="Xu J."/>
            <person name="Bruns T."/>
            <person name="Baldrian P."/>
            <person name="Vilgalys R."/>
            <person name="Henrissat B."/>
            <person name="Grigoriev I.V."/>
            <person name="Hibbett D."/>
            <person name="Nagy L.G."/>
            <person name="Martin F.M."/>
        </authorList>
    </citation>
    <scope>NUCLEOTIDE SEQUENCE</scope>
    <source>
        <strain evidence="8">UH-Tt-Lm1</strain>
    </source>
</reference>
<dbReference type="InterPro" id="IPR001902">
    <property type="entry name" value="SLC26A/SulP_fam"/>
</dbReference>
<feature type="transmembrane region" description="Helical" evidence="6">
    <location>
        <begin position="411"/>
        <end position="439"/>
    </location>
</feature>
<evidence type="ECO:0000256" key="4">
    <source>
        <dbReference type="ARBA" id="ARBA00023136"/>
    </source>
</evidence>
<evidence type="ECO:0000313" key="9">
    <source>
        <dbReference type="Proteomes" id="UP000736335"/>
    </source>
</evidence>
<dbReference type="GO" id="GO:0016020">
    <property type="term" value="C:membrane"/>
    <property type="evidence" value="ECO:0007669"/>
    <property type="project" value="UniProtKB-SubCell"/>
</dbReference>
<dbReference type="Gene3D" id="3.30.750.24">
    <property type="entry name" value="STAS domain"/>
    <property type="match status" value="1"/>
</dbReference>
<dbReference type="Pfam" id="PF00916">
    <property type="entry name" value="Sulfate_transp"/>
    <property type="match status" value="1"/>
</dbReference>
<reference evidence="8" key="1">
    <citation type="journal article" date="2020" name="Nat. Commun.">
        <title>Large-scale genome sequencing of mycorrhizal fungi provides insights into the early evolution of symbiotic traits.</title>
        <authorList>
            <person name="Miyauchi S."/>
            <person name="Kiss E."/>
            <person name="Kuo A."/>
            <person name="Drula E."/>
            <person name="Kohler A."/>
            <person name="Sanchez-Garcia M."/>
            <person name="Morin E."/>
            <person name="Andreopoulos B."/>
            <person name="Barry K.W."/>
            <person name="Bonito G."/>
            <person name="Buee M."/>
            <person name="Carver A."/>
            <person name="Chen C."/>
            <person name="Cichocki N."/>
            <person name="Clum A."/>
            <person name="Culley D."/>
            <person name="Crous P.W."/>
            <person name="Fauchery L."/>
            <person name="Girlanda M."/>
            <person name="Hayes R.D."/>
            <person name="Keri Z."/>
            <person name="LaButti K."/>
            <person name="Lipzen A."/>
            <person name="Lombard V."/>
            <person name="Magnuson J."/>
            <person name="Maillard F."/>
            <person name="Murat C."/>
            <person name="Nolan M."/>
            <person name="Ohm R.A."/>
            <person name="Pangilinan J."/>
            <person name="Pereira M.F."/>
            <person name="Perotto S."/>
            <person name="Peter M."/>
            <person name="Pfister S."/>
            <person name="Riley R."/>
            <person name="Sitrit Y."/>
            <person name="Stielow J.B."/>
            <person name="Szollosi G."/>
            <person name="Zifcakova L."/>
            <person name="Stursova M."/>
            <person name="Spatafora J.W."/>
            <person name="Tedersoo L."/>
            <person name="Vaario L.M."/>
            <person name="Yamada A."/>
            <person name="Yan M."/>
            <person name="Wang P."/>
            <person name="Xu J."/>
            <person name="Bruns T."/>
            <person name="Baldrian P."/>
            <person name="Vilgalys R."/>
            <person name="Dunand C."/>
            <person name="Henrissat B."/>
            <person name="Grigoriev I.V."/>
            <person name="Hibbett D."/>
            <person name="Nagy L.G."/>
            <person name="Martin F.M."/>
        </authorList>
    </citation>
    <scope>NUCLEOTIDE SEQUENCE</scope>
    <source>
        <strain evidence="8">UH-Tt-Lm1</strain>
    </source>
</reference>
<evidence type="ECO:0000256" key="1">
    <source>
        <dbReference type="ARBA" id="ARBA00004141"/>
    </source>
</evidence>
<dbReference type="PANTHER" id="PTHR11814">
    <property type="entry name" value="SULFATE TRANSPORTER"/>
    <property type="match status" value="1"/>
</dbReference>
<evidence type="ECO:0000256" key="3">
    <source>
        <dbReference type="ARBA" id="ARBA00022989"/>
    </source>
</evidence>
<keyword evidence="2 6" id="KW-0812">Transmembrane</keyword>
<feature type="region of interest" description="Disordered" evidence="5">
    <location>
        <begin position="525"/>
        <end position="552"/>
    </location>
</feature>
<feature type="transmembrane region" description="Helical" evidence="6">
    <location>
        <begin position="282"/>
        <end position="301"/>
    </location>
</feature>
<feature type="transmembrane region" description="Helical" evidence="6">
    <location>
        <begin position="350"/>
        <end position="367"/>
    </location>
</feature>
<feature type="transmembrane region" description="Helical" evidence="6">
    <location>
        <begin position="25"/>
        <end position="45"/>
    </location>
</feature>
<dbReference type="PROSITE" id="PS50801">
    <property type="entry name" value="STAS"/>
    <property type="match status" value="1"/>
</dbReference>
<proteinExistence type="predicted"/>
<dbReference type="Pfam" id="PF01740">
    <property type="entry name" value="STAS"/>
    <property type="match status" value="1"/>
</dbReference>
<dbReference type="EMBL" id="WIUZ02000019">
    <property type="protein sequence ID" value="KAF9779604.1"/>
    <property type="molecule type" value="Genomic_DNA"/>
</dbReference>
<dbReference type="SUPFAM" id="SSF52091">
    <property type="entry name" value="SpoIIaa-like"/>
    <property type="match status" value="1"/>
</dbReference>
<evidence type="ECO:0000256" key="6">
    <source>
        <dbReference type="SAM" id="Phobius"/>
    </source>
</evidence>
<accession>A0A9P6L1V4</accession>
<keyword evidence="3 6" id="KW-1133">Transmembrane helix</keyword>
<dbReference type="GO" id="GO:0055085">
    <property type="term" value="P:transmembrane transport"/>
    <property type="evidence" value="ECO:0007669"/>
    <property type="project" value="InterPro"/>
</dbReference>
<feature type="region of interest" description="Disordered" evidence="5">
    <location>
        <begin position="707"/>
        <end position="732"/>
    </location>
</feature>
<protein>
    <submittedName>
        <fullName evidence="8">Sulfate transporter family-domain-containing protein</fullName>
    </submittedName>
</protein>
<dbReference type="NCBIfam" id="TIGR00815">
    <property type="entry name" value="sulP"/>
    <property type="match status" value="1"/>
</dbReference>
<dbReference type="InterPro" id="IPR011547">
    <property type="entry name" value="SLC26A/SulP_dom"/>
</dbReference>
<feature type="transmembrane region" description="Helical" evidence="6">
    <location>
        <begin position="221"/>
        <end position="243"/>
    </location>
</feature>
<evidence type="ECO:0000256" key="5">
    <source>
        <dbReference type="SAM" id="MobiDB-lite"/>
    </source>
</evidence>
<evidence type="ECO:0000313" key="8">
    <source>
        <dbReference type="EMBL" id="KAF9779604.1"/>
    </source>
</evidence>
<dbReference type="OrthoDB" id="288203at2759"/>
<keyword evidence="4 6" id="KW-0472">Membrane</keyword>
<comment type="subcellular location">
    <subcellularLocation>
        <location evidence="1">Membrane</location>
        <topology evidence="1">Multi-pass membrane protein</topology>
    </subcellularLocation>
</comment>
<name>A0A9P6L1V4_9AGAM</name>
<gene>
    <name evidence="8" type="ORF">BJ322DRAFT_365269</name>
</gene>
<evidence type="ECO:0000259" key="7">
    <source>
        <dbReference type="PROSITE" id="PS50801"/>
    </source>
</evidence>